<feature type="region of interest" description="Disordered" evidence="1">
    <location>
        <begin position="23"/>
        <end position="86"/>
    </location>
</feature>
<reference evidence="2 3" key="1">
    <citation type="submission" date="2024-01" db="EMBL/GenBank/DDBJ databases">
        <title>The complete chloroplast genome sequence of Lithospermum erythrorhizon: insights into the phylogenetic relationship among Boraginaceae species and the maternal lineages of purple gromwells.</title>
        <authorList>
            <person name="Okada T."/>
            <person name="Watanabe K."/>
        </authorList>
    </citation>
    <scope>NUCLEOTIDE SEQUENCE [LARGE SCALE GENOMIC DNA]</scope>
</reference>
<evidence type="ECO:0000313" key="3">
    <source>
        <dbReference type="Proteomes" id="UP001454036"/>
    </source>
</evidence>
<name>A0AAV3PWB9_LITER</name>
<keyword evidence="3" id="KW-1185">Reference proteome</keyword>
<feature type="compositionally biased region" description="Acidic residues" evidence="1">
    <location>
        <begin position="23"/>
        <end position="36"/>
    </location>
</feature>
<gene>
    <name evidence="2" type="ORF">LIER_12998</name>
</gene>
<protein>
    <submittedName>
        <fullName evidence="2">Uncharacterized protein</fullName>
    </submittedName>
</protein>
<dbReference type="Proteomes" id="UP001454036">
    <property type="component" value="Unassembled WGS sequence"/>
</dbReference>
<proteinExistence type="predicted"/>
<dbReference type="AlphaFoldDB" id="A0AAV3PWB9"/>
<organism evidence="2 3">
    <name type="scientific">Lithospermum erythrorhizon</name>
    <name type="common">Purple gromwell</name>
    <name type="synonym">Lithospermum officinale var. erythrorhizon</name>
    <dbReference type="NCBI Taxonomy" id="34254"/>
    <lineage>
        <taxon>Eukaryota</taxon>
        <taxon>Viridiplantae</taxon>
        <taxon>Streptophyta</taxon>
        <taxon>Embryophyta</taxon>
        <taxon>Tracheophyta</taxon>
        <taxon>Spermatophyta</taxon>
        <taxon>Magnoliopsida</taxon>
        <taxon>eudicotyledons</taxon>
        <taxon>Gunneridae</taxon>
        <taxon>Pentapetalae</taxon>
        <taxon>asterids</taxon>
        <taxon>lamiids</taxon>
        <taxon>Boraginales</taxon>
        <taxon>Boraginaceae</taxon>
        <taxon>Boraginoideae</taxon>
        <taxon>Lithospermeae</taxon>
        <taxon>Lithospermum</taxon>
    </lineage>
</organism>
<comment type="caution">
    <text evidence="2">The sequence shown here is derived from an EMBL/GenBank/DDBJ whole genome shotgun (WGS) entry which is preliminary data.</text>
</comment>
<accession>A0AAV3PWB9</accession>
<sequence length="113" mass="13091">MANFYSDIEEMYRRFESFRMEENDNEIENENADDVDVDQHENENSVGSIAGVDGEGDEIEEEDSGEYEGDSNLKEAPPQVEDTNDDDEVIQHNDWNGFVTYVQEHINLQKQHT</sequence>
<feature type="compositionally biased region" description="Acidic residues" evidence="1">
    <location>
        <begin position="54"/>
        <end position="69"/>
    </location>
</feature>
<evidence type="ECO:0000313" key="2">
    <source>
        <dbReference type="EMBL" id="GAA0155222.1"/>
    </source>
</evidence>
<dbReference type="EMBL" id="BAABME010002571">
    <property type="protein sequence ID" value="GAA0155222.1"/>
    <property type="molecule type" value="Genomic_DNA"/>
</dbReference>
<evidence type="ECO:0000256" key="1">
    <source>
        <dbReference type="SAM" id="MobiDB-lite"/>
    </source>
</evidence>